<dbReference type="VEuPathDB" id="AmoebaDB:NfTy_078600"/>
<dbReference type="GO" id="GO:0006261">
    <property type="term" value="P:DNA-templated DNA replication"/>
    <property type="evidence" value="ECO:0007669"/>
    <property type="project" value="TreeGrafter"/>
</dbReference>
<dbReference type="Proteomes" id="UP000444721">
    <property type="component" value="Unassembled WGS sequence"/>
</dbReference>
<keyword evidence="5" id="KW-1185">Reference proteome</keyword>
<feature type="region of interest" description="Disordered" evidence="3">
    <location>
        <begin position="173"/>
        <end position="209"/>
    </location>
</feature>
<keyword evidence="2" id="KW-0539">Nucleus</keyword>
<dbReference type="EMBL" id="VFQX01000016">
    <property type="protein sequence ID" value="KAF0981237.1"/>
    <property type="molecule type" value="Genomic_DNA"/>
</dbReference>
<name>A0A6A5BVK0_NAEFO</name>
<dbReference type="InterPro" id="IPR019140">
    <property type="entry name" value="MCM_complex-bd"/>
</dbReference>
<sequence>MNNHSSLDAFQAEQLIQHPHQVMEELVKKMESNTSSKIHEKMSQLYSNYFLNHDEQEATWKIIPSLNSMSAPNTVVRYRGIIQDMNNSELFTSSHLYRENSFIANDEDDQMNDHHSNLMERMLFYCIPIPGEAKWSRNTFYDDNVVTKEENNILNEEVKDVKRKRNDEDEYEMLETDDDLVESSDSKRRKETTCHTNHHDHSTTHSKTISREEMLDFPIKGEKGLACMVKLYDEEHELKNADIVDFVGIVTYEENVMRDEDEEDKDFYGIFTPEATLVPRLHVLFYKKYQHISYIVPNTFPITTANQISTVRESLIDYLSLCLKEDKLAAELLLLHLISRVRAHNYDVTLGKFVLNIFHCDNETAHHVYSCIRELVPASYFFELSNENLYTTKLIPYKDYNSDKLKTGLLQLSSGTHLVINENALREGNLGEKALHNIGALSKLIASQKVDYDFSYHPLTMNVDIPVLILSQGKSLFRDRDVNCVIKLSPPTSTPSNSEIAASTTLNSNEMLQMFRSFISQITQKMKSEVVLSEDFKTSVSEAFVNAKSKDNSIKEHTLHNWLTMAELIHASYGKFGQEIDLPTWRRVMEIDEAIKKRV</sequence>
<evidence type="ECO:0000256" key="3">
    <source>
        <dbReference type="SAM" id="MobiDB-lite"/>
    </source>
</evidence>
<evidence type="ECO:0000313" key="5">
    <source>
        <dbReference type="Proteomes" id="UP000444721"/>
    </source>
</evidence>
<dbReference type="GO" id="GO:0003682">
    <property type="term" value="F:chromatin binding"/>
    <property type="evidence" value="ECO:0007669"/>
    <property type="project" value="TreeGrafter"/>
</dbReference>
<comment type="subcellular location">
    <subcellularLocation>
        <location evidence="1">Nucleus</location>
    </subcellularLocation>
</comment>
<dbReference type="PANTHER" id="PTHR13489">
    <property type="entry name" value="MINI-CHROMOSOME MAINTENANCE COMPLEX-BINDING PROTEIN"/>
    <property type="match status" value="1"/>
</dbReference>
<dbReference type="RefSeq" id="XP_044565950.1">
    <property type="nucleotide sequence ID" value="XM_044703610.1"/>
</dbReference>
<dbReference type="PANTHER" id="PTHR13489:SF0">
    <property type="entry name" value="MINI-CHROMOSOME MAINTENANCE COMPLEX-BINDING PROTEIN"/>
    <property type="match status" value="1"/>
</dbReference>
<accession>A0A6A5BVK0</accession>
<dbReference type="AlphaFoldDB" id="A0A6A5BVK0"/>
<evidence type="ECO:0000256" key="2">
    <source>
        <dbReference type="ARBA" id="ARBA00023242"/>
    </source>
</evidence>
<protein>
    <recommendedName>
        <fullName evidence="6">Mini-chromosome maintenance complex-binding protein</fullName>
    </recommendedName>
</protein>
<feature type="compositionally biased region" description="Basic and acidic residues" evidence="3">
    <location>
        <begin position="184"/>
        <end position="209"/>
    </location>
</feature>
<organism evidence="4 5">
    <name type="scientific">Naegleria fowleri</name>
    <name type="common">Brain eating amoeba</name>
    <dbReference type="NCBI Taxonomy" id="5763"/>
    <lineage>
        <taxon>Eukaryota</taxon>
        <taxon>Discoba</taxon>
        <taxon>Heterolobosea</taxon>
        <taxon>Tetramitia</taxon>
        <taxon>Eutetramitia</taxon>
        <taxon>Vahlkampfiidae</taxon>
        <taxon>Naegleria</taxon>
    </lineage>
</organism>
<evidence type="ECO:0000256" key="1">
    <source>
        <dbReference type="ARBA" id="ARBA00004123"/>
    </source>
</evidence>
<dbReference type="Pfam" id="PF09739">
    <property type="entry name" value="MCM_bind"/>
    <property type="match status" value="1"/>
</dbReference>
<dbReference type="GO" id="GO:0005634">
    <property type="term" value="C:nucleus"/>
    <property type="evidence" value="ECO:0007669"/>
    <property type="project" value="UniProtKB-SubCell"/>
</dbReference>
<dbReference type="VEuPathDB" id="AmoebaDB:FDP41_013025"/>
<evidence type="ECO:0000313" key="4">
    <source>
        <dbReference type="EMBL" id="KAF0981237.1"/>
    </source>
</evidence>
<reference evidence="4 5" key="1">
    <citation type="journal article" date="2019" name="Sci. Rep.">
        <title>Nanopore sequencing improves the draft genome of the human pathogenic amoeba Naegleria fowleri.</title>
        <authorList>
            <person name="Liechti N."/>
            <person name="Schurch N."/>
            <person name="Bruggmann R."/>
            <person name="Wittwer M."/>
        </authorList>
    </citation>
    <scope>NUCLEOTIDE SEQUENCE [LARGE SCALE GENOMIC DNA]</scope>
    <source>
        <strain evidence="4 5">ATCC 30894</strain>
    </source>
</reference>
<feature type="compositionally biased region" description="Acidic residues" evidence="3">
    <location>
        <begin position="173"/>
        <end position="182"/>
    </location>
</feature>
<dbReference type="OMA" id="EEHTEMI"/>
<evidence type="ECO:0008006" key="6">
    <source>
        <dbReference type="Google" id="ProtNLM"/>
    </source>
</evidence>
<dbReference type="VEuPathDB" id="AmoebaDB:NF0098780"/>
<dbReference type="GeneID" id="68120240"/>
<comment type="caution">
    <text evidence="4">The sequence shown here is derived from an EMBL/GenBank/DDBJ whole genome shotgun (WGS) entry which is preliminary data.</text>
</comment>
<proteinExistence type="predicted"/>
<dbReference type="OrthoDB" id="329666at2759"/>
<gene>
    <name evidence="4" type="ORF">FDP41_013025</name>
</gene>